<gene>
    <name evidence="1" type="ORF">S03H2_35398</name>
</gene>
<dbReference type="AlphaFoldDB" id="X1H3A3"/>
<reference evidence="1" key="1">
    <citation type="journal article" date="2014" name="Front. Microbiol.">
        <title>High frequency of phylogenetically diverse reductive dehalogenase-homologous genes in deep subseafloor sedimentary metagenomes.</title>
        <authorList>
            <person name="Kawai M."/>
            <person name="Futagami T."/>
            <person name="Toyoda A."/>
            <person name="Takaki Y."/>
            <person name="Nishi S."/>
            <person name="Hori S."/>
            <person name="Arai W."/>
            <person name="Tsubouchi T."/>
            <person name="Morono Y."/>
            <person name="Uchiyama I."/>
            <person name="Ito T."/>
            <person name="Fujiyama A."/>
            <person name="Inagaki F."/>
            <person name="Takami H."/>
        </authorList>
    </citation>
    <scope>NUCLEOTIDE SEQUENCE</scope>
    <source>
        <strain evidence="1">Expedition CK06-06</strain>
    </source>
</reference>
<feature type="non-terminal residue" evidence="1">
    <location>
        <position position="145"/>
    </location>
</feature>
<sequence>MIEEIMEPETAGDPMGKSLNWTRKSTYKLSEELKRQNINISPNTSGKALKHLNYSLKSNRKSISATCHPDRNCQFEYINTKVKQFEDSGGVIISVDTKKKESIGNFSNSGKKYDKEPEHTLDHDFISYAIGKINPFGIYEPIINK</sequence>
<dbReference type="Pfam" id="PF07592">
    <property type="entry name" value="DDE_Tnp_ISAZ013"/>
    <property type="match status" value="1"/>
</dbReference>
<protein>
    <submittedName>
        <fullName evidence="1">Uncharacterized protein</fullName>
    </submittedName>
</protein>
<accession>X1H3A3</accession>
<organism evidence="1">
    <name type="scientific">marine sediment metagenome</name>
    <dbReference type="NCBI Taxonomy" id="412755"/>
    <lineage>
        <taxon>unclassified sequences</taxon>
        <taxon>metagenomes</taxon>
        <taxon>ecological metagenomes</taxon>
    </lineage>
</organism>
<evidence type="ECO:0000313" key="1">
    <source>
        <dbReference type="EMBL" id="GAH48339.1"/>
    </source>
</evidence>
<dbReference type="InterPro" id="IPR011518">
    <property type="entry name" value="Transposase_36"/>
</dbReference>
<name>X1H3A3_9ZZZZ</name>
<proteinExistence type="predicted"/>
<dbReference type="EMBL" id="BARU01021647">
    <property type="protein sequence ID" value="GAH48339.1"/>
    <property type="molecule type" value="Genomic_DNA"/>
</dbReference>
<comment type="caution">
    <text evidence="1">The sequence shown here is derived from an EMBL/GenBank/DDBJ whole genome shotgun (WGS) entry which is preliminary data.</text>
</comment>